<keyword evidence="11" id="KW-1185">Reference proteome</keyword>
<dbReference type="Pfam" id="PF00860">
    <property type="entry name" value="Xan_ur_permease"/>
    <property type="match status" value="1"/>
</dbReference>
<dbReference type="InterPro" id="IPR017588">
    <property type="entry name" value="UacT-like"/>
</dbReference>
<feature type="transmembrane region" description="Helical" evidence="9">
    <location>
        <begin position="124"/>
        <end position="143"/>
    </location>
</feature>
<gene>
    <name evidence="10" type="ORF">CGZ88_0499</name>
</gene>
<keyword evidence="7 9" id="KW-0472">Membrane</keyword>
<evidence type="ECO:0000256" key="5">
    <source>
        <dbReference type="ARBA" id="ARBA00022692"/>
    </source>
</evidence>
<evidence type="ECO:0000256" key="3">
    <source>
        <dbReference type="ARBA" id="ARBA00022448"/>
    </source>
</evidence>
<protein>
    <submittedName>
        <fullName evidence="10">Uracil permease</fullName>
    </submittedName>
</protein>
<keyword evidence="6 9" id="KW-1133">Transmembrane helix</keyword>
<dbReference type="NCBIfam" id="TIGR03173">
    <property type="entry name" value="pbuX"/>
    <property type="match status" value="1"/>
</dbReference>
<evidence type="ECO:0000256" key="4">
    <source>
        <dbReference type="ARBA" id="ARBA00022475"/>
    </source>
</evidence>
<dbReference type="GO" id="GO:0042907">
    <property type="term" value="F:xanthine transmembrane transporter activity"/>
    <property type="evidence" value="ECO:0007669"/>
    <property type="project" value="TreeGrafter"/>
</dbReference>
<dbReference type="PROSITE" id="PS01116">
    <property type="entry name" value="XANTH_URACIL_PERMASE"/>
    <property type="match status" value="1"/>
</dbReference>
<dbReference type="EMBL" id="NMYC01000001">
    <property type="protein sequence ID" value="PLS28337.1"/>
    <property type="molecule type" value="Genomic_DNA"/>
</dbReference>
<evidence type="ECO:0000256" key="9">
    <source>
        <dbReference type="SAM" id="Phobius"/>
    </source>
</evidence>
<dbReference type="InterPro" id="IPR006042">
    <property type="entry name" value="Xan_ur_permease"/>
</dbReference>
<evidence type="ECO:0000256" key="2">
    <source>
        <dbReference type="ARBA" id="ARBA00008821"/>
    </source>
</evidence>
<feature type="compositionally biased region" description="Basic and acidic residues" evidence="8">
    <location>
        <begin position="10"/>
        <end position="41"/>
    </location>
</feature>
<evidence type="ECO:0000256" key="7">
    <source>
        <dbReference type="ARBA" id="ARBA00023136"/>
    </source>
</evidence>
<dbReference type="Proteomes" id="UP000234935">
    <property type="component" value="Unassembled WGS sequence"/>
</dbReference>
<feature type="transmembrane region" description="Helical" evidence="9">
    <location>
        <begin position="238"/>
        <end position="255"/>
    </location>
</feature>
<dbReference type="PANTHER" id="PTHR42810:SF2">
    <property type="entry name" value="PURINE PERMEASE C1399.01C-RELATED"/>
    <property type="match status" value="1"/>
</dbReference>
<dbReference type="NCBIfam" id="NF037981">
    <property type="entry name" value="NCS2_1"/>
    <property type="match status" value="1"/>
</dbReference>
<feature type="transmembrane region" description="Helical" evidence="9">
    <location>
        <begin position="149"/>
        <end position="167"/>
    </location>
</feature>
<keyword evidence="3" id="KW-0813">Transport</keyword>
<comment type="subcellular location">
    <subcellularLocation>
        <location evidence="1">Cell membrane</location>
        <topology evidence="1">Multi-pass membrane protein</topology>
    </subcellularLocation>
</comment>
<dbReference type="AlphaFoldDB" id="A0A2N5J2A3"/>
<feature type="transmembrane region" description="Helical" evidence="9">
    <location>
        <begin position="419"/>
        <end position="440"/>
    </location>
</feature>
<accession>A0A2N5J2A3</accession>
<proteinExistence type="inferred from homology"/>
<name>A0A2N5J2A3_9BIFI</name>
<evidence type="ECO:0000256" key="1">
    <source>
        <dbReference type="ARBA" id="ARBA00004651"/>
    </source>
</evidence>
<dbReference type="OrthoDB" id="9805749at2"/>
<feature type="transmembrane region" description="Helical" evidence="9">
    <location>
        <begin position="214"/>
        <end position="231"/>
    </location>
</feature>
<feature type="transmembrane region" description="Helical" evidence="9">
    <location>
        <begin position="282"/>
        <end position="301"/>
    </location>
</feature>
<dbReference type="GO" id="GO:0005886">
    <property type="term" value="C:plasma membrane"/>
    <property type="evidence" value="ECO:0007669"/>
    <property type="project" value="UniProtKB-SubCell"/>
</dbReference>
<feature type="region of interest" description="Disordered" evidence="8">
    <location>
        <begin position="1"/>
        <end position="41"/>
    </location>
</feature>
<dbReference type="NCBIfam" id="TIGR00801">
    <property type="entry name" value="ncs2"/>
    <property type="match status" value="1"/>
</dbReference>
<comment type="caution">
    <text evidence="10">The sequence shown here is derived from an EMBL/GenBank/DDBJ whole genome shotgun (WGS) entry which is preliminary data.</text>
</comment>
<keyword evidence="5 9" id="KW-0812">Transmembrane</keyword>
<feature type="transmembrane region" description="Helical" evidence="9">
    <location>
        <begin position="386"/>
        <end position="407"/>
    </location>
</feature>
<organism evidence="10 11">
    <name type="scientific">Bifidobacterium anseris</name>
    <dbReference type="NCBI Taxonomy" id="2020963"/>
    <lineage>
        <taxon>Bacteria</taxon>
        <taxon>Bacillati</taxon>
        <taxon>Actinomycetota</taxon>
        <taxon>Actinomycetes</taxon>
        <taxon>Bifidobacteriales</taxon>
        <taxon>Bifidobacteriaceae</taxon>
        <taxon>Bifidobacterium</taxon>
    </lineage>
</organism>
<reference evidence="10 11" key="1">
    <citation type="submission" date="2017-07" db="EMBL/GenBank/DDBJ databases">
        <title>Bifidobacterium novel species.</title>
        <authorList>
            <person name="Lugli G.A."/>
            <person name="Milani C."/>
            <person name="Duranti S."/>
            <person name="Mangifesta M."/>
        </authorList>
    </citation>
    <scope>NUCLEOTIDE SEQUENCE [LARGE SCALE GENOMIC DNA]</scope>
    <source>
        <strain evidence="11">Goo31D</strain>
    </source>
</reference>
<dbReference type="PANTHER" id="PTHR42810">
    <property type="entry name" value="PURINE PERMEASE C1399.01C-RELATED"/>
    <property type="match status" value="1"/>
</dbReference>
<dbReference type="RefSeq" id="WP_026644297.1">
    <property type="nucleotide sequence ID" value="NZ_NMYC01000001.1"/>
</dbReference>
<feature type="transmembrane region" description="Helical" evidence="9">
    <location>
        <begin position="174"/>
        <end position="194"/>
    </location>
</feature>
<keyword evidence="4" id="KW-1003">Cell membrane</keyword>
<evidence type="ECO:0000313" key="10">
    <source>
        <dbReference type="EMBL" id="PLS28337.1"/>
    </source>
</evidence>
<sequence>MNSPVGKSDAPNDRLESTFETDELKRDEATATPAEERREAKRSGVSFETLSSLDAPVSFWKGIPFGLQHVLAMFVANLAPIFLVAAAGNMSAADSAKIIQSGLLVAGLGTCLQLYGVWRFGSRLPMVTGISFTYVAAAIAIVSHQGYDAVVGAVIVGGLLEVALGLTAKYWQRFVPPIVSAIVVTAIGFSLLSVGAESFGGGAGAKDFGSWQNLTLGLISLVACLVFQLCMKGTAKQLSVLFGLLIGYVVAIFFGKVDFSGFQHLQVVSVPSFMPFKPEFDWGAIISIGLLYVVSSVEVLGDTAALTKVGLDRKPTQRETSGAIAGDGLISSVSGVFGCLPLTSFAQNIGLVAMTKVVNRKVILSGGVLLILASFVPAISEVFNSMPQAVLGGCTIMMFGNIILSGFQMISDAGYTQRNITIAALSLTIGIGFTQVSSIFEHFPPLFQSIFASNCIAVAFVVAVILNLCLPGEERFLSTPKQPK</sequence>
<feature type="transmembrane region" description="Helical" evidence="9">
    <location>
        <begin position="446"/>
        <end position="470"/>
    </location>
</feature>
<feature type="transmembrane region" description="Helical" evidence="9">
    <location>
        <begin position="70"/>
        <end position="92"/>
    </location>
</feature>
<evidence type="ECO:0000256" key="8">
    <source>
        <dbReference type="SAM" id="MobiDB-lite"/>
    </source>
</evidence>
<comment type="similarity">
    <text evidence="2">Belongs to the nucleobase:cation symporter-2 (NCS2) (TC 2.A.40) family.</text>
</comment>
<dbReference type="InterPro" id="IPR006043">
    <property type="entry name" value="NCS2"/>
</dbReference>
<evidence type="ECO:0000313" key="11">
    <source>
        <dbReference type="Proteomes" id="UP000234935"/>
    </source>
</evidence>
<evidence type="ECO:0000256" key="6">
    <source>
        <dbReference type="ARBA" id="ARBA00022989"/>
    </source>
</evidence>
<feature type="transmembrane region" description="Helical" evidence="9">
    <location>
        <begin position="362"/>
        <end position="380"/>
    </location>
</feature>